<name>A0AAN7TW97_9MYCE</name>
<keyword evidence="2" id="KW-1185">Reference proteome</keyword>
<proteinExistence type="predicted"/>
<dbReference type="AlphaFoldDB" id="A0AAN7TW97"/>
<dbReference type="EMBL" id="JAVFKY010000002">
    <property type="protein sequence ID" value="KAK5580172.1"/>
    <property type="molecule type" value="Genomic_DNA"/>
</dbReference>
<gene>
    <name evidence="1" type="ORF">RB653_000185</name>
</gene>
<evidence type="ECO:0000313" key="1">
    <source>
        <dbReference type="EMBL" id="KAK5580172.1"/>
    </source>
</evidence>
<dbReference type="PANTHER" id="PTHR32142:SF51">
    <property type="entry name" value="ANKYRIN REPEAT PROTEIN"/>
    <property type="match status" value="1"/>
</dbReference>
<comment type="caution">
    <text evidence="1">The sequence shown here is derived from an EMBL/GenBank/DDBJ whole genome shotgun (WGS) entry which is preliminary data.</text>
</comment>
<reference evidence="1 2" key="1">
    <citation type="submission" date="2023-11" db="EMBL/GenBank/DDBJ databases">
        <title>Dfirmibasis_genome.</title>
        <authorList>
            <person name="Edelbroek B."/>
            <person name="Kjellin J."/>
            <person name="Jerlstrom-Hultqvist J."/>
            <person name="Soderbom F."/>
        </authorList>
    </citation>
    <scope>NUCLEOTIDE SEQUENCE [LARGE SCALE GENOMIC DNA]</scope>
    <source>
        <strain evidence="1 2">TNS-C-14</strain>
    </source>
</reference>
<protein>
    <submittedName>
        <fullName evidence="1">Uncharacterized protein</fullName>
    </submittedName>
</protein>
<dbReference type="Proteomes" id="UP001344447">
    <property type="component" value="Unassembled WGS sequence"/>
</dbReference>
<sequence>MDNIYDYNNNNKDEILFWKFYRNKYIINLIFQHLITMKINYNNPIDRYKLGNRIQFKDIISLSWIIKKSKWSILKMKLIHNEYIFIKSTSIDLLLKECKKDRELLKLIIEKKWNEMNQVDLVLKSIEHSNLVALKLMVEDFNLPFDKKSMDMALNKADCKTDNNQTVNFEILQYFWDQKKESINCTKSLVFKDHFNPNILKFLIDNSDLYKGEPKNTLIPQIQFFEYCLNPSISEEILNQMIERELVQIEPNMSIISQNLQKLFKSSSLYLPKSVYQFLNKNYEKKQLLQFPFIIICYLMRILFEYPQYDDSHSKLKEFLKDNPITLNILKTFSSQLQIFTKIGCVQYHPPPQKLKIIKTLKKSSLPLVGWFISNTYPIQQLNSIKETRILFDSLLEKKNLVCDTKVELVLKSFYHLNIIKTSNLQLLEQFLKEFSTKRDRELLFNGNDQVSLNQDYFKDCTLDDGDKILEFLNRLCLIKEFNSDSIQFLNCLKFKLLPISNDLFLRSLIILKNFSTNSTVTTTKAHNLLNNYLIDFIETNGNIYKKILPETINDLFKFFFNNFSNSETFKLLDCVIGSCDLEFLKIILDSQKEKKLKYKVKTINFQVIEFLISNYSNWFSILDFTRLLDELVIFYQDNNQFIEMIEKIINFQISNEIYQTSLTSDFDDLFFIGDDDDGGNKNEAKGDDKKNNVSIKATNLAYENNFNKVLLLLLNYKEFFYWDKNIFSNLPTLPNNINKTKQVETKEPIIEEIEKNEIYFDDFGNLQNVNYLSSNSKIISKIVRTIGDIDLVMKSISFILLKEPSSNHQYIIKVGIFKSLKYHKFEMVERLFSLLSNENQNNIHQYFLDSTKYKNSGIDLEIVKYFLFHKIFNQFDEFFKNDFVQDLLNSAIVQSNLQVCEWLFSNNNPYLKYFDNISIYNSIPISESIVFKNHLKNKFNYKSLVY</sequence>
<accession>A0AAN7TW97</accession>
<dbReference type="PANTHER" id="PTHR32142">
    <property type="entry name" value="B BOX-TYPE DOMAIN-CONTAINING PROTEIN-RELATED"/>
    <property type="match status" value="1"/>
</dbReference>
<organism evidence="1 2">
    <name type="scientific">Dictyostelium firmibasis</name>
    <dbReference type="NCBI Taxonomy" id="79012"/>
    <lineage>
        <taxon>Eukaryota</taxon>
        <taxon>Amoebozoa</taxon>
        <taxon>Evosea</taxon>
        <taxon>Eumycetozoa</taxon>
        <taxon>Dictyostelia</taxon>
        <taxon>Dictyosteliales</taxon>
        <taxon>Dictyosteliaceae</taxon>
        <taxon>Dictyostelium</taxon>
    </lineage>
</organism>
<evidence type="ECO:0000313" key="2">
    <source>
        <dbReference type="Proteomes" id="UP001344447"/>
    </source>
</evidence>